<proteinExistence type="predicted"/>
<dbReference type="Proteomes" id="UP000550707">
    <property type="component" value="Unassembled WGS sequence"/>
</dbReference>
<feature type="compositionally biased region" description="Basic and acidic residues" evidence="1">
    <location>
        <begin position="34"/>
        <end position="44"/>
    </location>
</feature>
<keyword evidence="3" id="KW-1185">Reference proteome</keyword>
<feature type="region of interest" description="Disordered" evidence="1">
    <location>
        <begin position="1"/>
        <end position="58"/>
    </location>
</feature>
<dbReference type="InParanoid" id="A0A7J8I7J0"/>
<evidence type="ECO:0000313" key="3">
    <source>
        <dbReference type="Proteomes" id="UP000550707"/>
    </source>
</evidence>
<feature type="compositionally biased region" description="Low complexity" evidence="1">
    <location>
        <begin position="47"/>
        <end position="58"/>
    </location>
</feature>
<comment type="caution">
    <text evidence="2">The sequence shown here is derived from an EMBL/GenBank/DDBJ whole genome shotgun (WGS) entry which is preliminary data.</text>
</comment>
<evidence type="ECO:0000313" key="2">
    <source>
        <dbReference type="EMBL" id="KAF6480616.1"/>
    </source>
</evidence>
<dbReference type="EMBL" id="JACASF010000004">
    <property type="protein sequence ID" value="KAF6480616.1"/>
    <property type="molecule type" value="Genomic_DNA"/>
</dbReference>
<sequence>MESALRDRRPLHPDMGTAQTPHPTAACPCPATARSEDEGTRSDSIHTTPRGTLTPPRTHACAVGGQRGLMAAGGKSQLLRECVEAPCHVAWTPGGLTPVTQEQGKAVPRASPPWLPGPGAHHAVSGASDGDAAVAVTCVAGRPRAGACRWQFLIFLSAQRASGFVG</sequence>
<dbReference type="AlphaFoldDB" id="A0A7J8I7J0"/>
<feature type="compositionally biased region" description="Basic and acidic residues" evidence="1">
    <location>
        <begin position="1"/>
        <end position="12"/>
    </location>
</feature>
<reference evidence="2 3" key="1">
    <citation type="journal article" date="2020" name="Nature">
        <title>Six reference-quality genomes reveal evolution of bat adaptations.</title>
        <authorList>
            <person name="Jebb D."/>
            <person name="Huang Z."/>
            <person name="Pippel M."/>
            <person name="Hughes G.M."/>
            <person name="Lavrichenko K."/>
            <person name="Devanna P."/>
            <person name="Winkler S."/>
            <person name="Jermiin L.S."/>
            <person name="Skirmuntt E.C."/>
            <person name="Katzourakis A."/>
            <person name="Burkitt-Gray L."/>
            <person name="Ray D.A."/>
            <person name="Sullivan K.A.M."/>
            <person name="Roscito J.G."/>
            <person name="Kirilenko B.M."/>
            <person name="Davalos L.M."/>
            <person name="Corthals A.P."/>
            <person name="Power M.L."/>
            <person name="Jones G."/>
            <person name="Ransome R.D."/>
            <person name="Dechmann D.K.N."/>
            <person name="Locatelli A.G."/>
            <person name="Puechmaille S.J."/>
            <person name="Fedrigo O."/>
            <person name="Jarvis E.D."/>
            <person name="Hiller M."/>
            <person name="Vernes S.C."/>
            <person name="Myers E.W."/>
            <person name="Teeling E.C."/>
        </authorList>
    </citation>
    <scope>NUCLEOTIDE SEQUENCE [LARGE SCALE GENOMIC DNA]</scope>
    <source>
        <strain evidence="2">MMolMol1</strain>
        <tissue evidence="2">Muscle</tissue>
    </source>
</reference>
<evidence type="ECO:0000256" key="1">
    <source>
        <dbReference type="SAM" id="MobiDB-lite"/>
    </source>
</evidence>
<gene>
    <name evidence="2" type="ORF">HJG59_010495</name>
</gene>
<feature type="compositionally biased region" description="Low complexity" evidence="1">
    <location>
        <begin position="17"/>
        <end position="33"/>
    </location>
</feature>
<name>A0A7J8I7J0_MOLMO</name>
<protein>
    <submittedName>
        <fullName evidence="2">Uncharacterized protein</fullName>
    </submittedName>
</protein>
<accession>A0A7J8I7J0</accession>
<organism evidence="2 3">
    <name type="scientific">Molossus molossus</name>
    <name type="common">Pallas' mastiff bat</name>
    <name type="synonym">Vespertilio molossus</name>
    <dbReference type="NCBI Taxonomy" id="27622"/>
    <lineage>
        <taxon>Eukaryota</taxon>
        <taxon>Metazoa</taxon>
        <taxon>Chordata</taxon>
        <taxon>Craniata</taxon>
        <taxon>Vertebrata</taxon>
        <taxon>Euteleostomi</taxon>
        <taxon>Mammalia</taxon>
        <taxon>Eutheria</taxon>
        <taxon>Laurasiatheria</taxon>
        <taxon>Chiroptera</taxon>
        <taxon>Yangochiroptera</taxon>
        <taxon>Molossidae</taxon>
        <taxon>Molossus</taxon>
    </lineage>
</organism>